<evidence type="ECO:0000256" key="1">
    <source>
        <dbReference type="SAM" id="Phobius"/>
    </source>
</evidence>
<dbReference type="EMBL" id="RAXU01000002">
    <property type="protein sequence ID" value="RKG35713.1"/>
    <property type="molecule type" value="Genomic_DNA"/>
</dbReference>
<organism evidence="2 3">
    <name type="scientific">Acinetobacter guerrae</name>
    <dbReference type="NCBI Taxonomy" id="1843371"/>
    <lineage>
        <taxon>Bacteria</taxon>
        <taxon>Pseudomonadati</taxon>
        <taxon>Pseudomonadota</taxon>
        <taxon>Gammaproteobacteria</taxon>
        <taxon>Moraxellales</taxon>
        <taxon>Moraxellaceae</taxon>
        <taxon>Acinetobacter</taxon>
    </lineage>
</organism>
<dbReference type="Proteomes" id="UP000269001">
    <property type="component" value="Unassembled WGS sequence"/>
</dbReference>
<evidence type="ECO:0000313" key="2">
    <source>
        <dbReference type="EMBL" id="RKG35713.1"/>
    </source>
</evidence>
<dbReference type="AlphaFoldDB" id="A0A3A8F4R4"/>
<dbReference type="InterPro" id="IPR021762">
    <property type="entry name" value="DUF3325"/>
</dbReference>
<keyword evidence="1" id="KW-1133">Transmembrane helix</keyword>
<name>A0A3A8F4R4_9GAMM</name>
<feature type="transmembrane region" description="Helical" evidence="1">
    <location>
        <begin position="67"/>
        <end position="85"/>
    </location>
</feature>
<accession>A0A3A8F4R4</accession>
<feature type="transmembrane region" description="Helical" evidence="1">
    <location>
        <begin position="42"/>
        <end position="61"/>
    </location>
</feature>
<protein>
    <submittedName>
        <fullName evidence="2">DUF3325 domain-containing protein</fullName>
    </submittedName>
</protein>
<reference evidence="2 3" key="1">
    <citation type="submission" date="2018-09" db="EMBL/GenBank/DDBJ databases">
        <title>The draft genome of Acinetobacter spp. strains.</title>
        <authorList>
            <person name="Qin J."/>
            <person name="Feng Y."/>
            <person name="Zong Z."/>
        </authorList>
    </citation>
    <scope>NUCLEOTIDE SEQUENCE [LARGE SCALE GENOMIC DNA]</scope>
    <source>
        <strain evidence="2 3">WCHAc060096</strain>
    </source>
</reference>
<gene>
    <name evidence="2" type="ORF">D7V21_02235</name>
</gene>
<keyword evidence="1" id="KW-0812">Transmembrane</keyword>
<evidence type="ECO:0000313" key="3">
    <source>
        <dbReference type="Proteomes" id="UP000269001"/>
    </source>
</evidence>
<proteinExistence type="predicted"/>
<keyword evidence="1" id="KW-0472">Membrane</keyword>
<feature type="transmembrane region" description="Helical" evidence="1">
    <location>
        <begin position="92"/>
        <end position="112"/>
    </location>
</feature>
<dbReference type="Pfam" id="PF11804">
    <property type="entry name" value="DUF3325"/>
    <property type="match status" value="1"/>
</dbReference>
<feature type="transmembrane region" description="Helical" evidence="1">
    <location>
        <begin position="6"/>
        <end position="22"/>
    </location>
</feature>
<sequence>MMIFFILYILCLWGFVALASYLDKHQNQIYQKVLSRKKAKCALVVGYILITMALIIAIKILKASIGMSYWFGILTLAALTVGWTLSYQSQRFFKVIGGLSVFSFIGMLLVALS</sequence>
<keyword evidence="3" id="KW-1185">Reference proteome</keyword>
<comment type="caution">
    <text evidence="2">The sequence shown here is derived from an EMBL/GenBank/DDBJ whole genome shotgun (WGS) entry which is preliminary data.</text>
</comment>